<comment type="caution">
    <text evidence="1">The sequence shown here is derived from an EMBL/GenBank/DDBJ whole genome shotgun (WGS) entry which is preliminary data.</text>
</comment>
<protein>
    <submittedName>
        <fullName evidence="1">Uncharacterized protein</fullName>
    </submittedName>
</protein>
<dbReference type="OrthoDB" id="48161at2759"/>
<evidence type="ECO:0000313" key="1">
    <source>
        <dbReference type="EMBL" id="GAX09781.1"/>
    </source>
</evidence>
<dbReference type="AlphaFoldDB" id="A0A1Z5J7M4"/>
<sequence length="466" mass="53080">MGNTTGKIRSGPFLLFFLGVLSLYSLTNEKLSFRFCEYEKNTSLTQLPIDNETRPSPKHPTQRTVHFLHPSDFGSYGEYYSGMWWQRLDSFLNTNYDDMGVPEDVAFQSYIYHHYRDIRLTQDWLDFMVEHWSQYVKRMMAFPVQHNVTQQLTSILTQYIQRTEPYDLSPDAVAPATLAVLPVRVTSGIAEENDLLALELAATLISLWKVGMGRAIVVGISEHEQVLANQSFALVRDQMASFGRAMELHSIEYDGVSLEGKRLVAKLAALGLQTAFKQLDQQIEPDHVQAWLGSNPSRWKYVYFSEPDLVLNMRYDAIPAISELLREGILMAAHRTEAVPHERDFPLVDPQTVVNRVLPKQGLFSVVHDLDPDDSACCDHGRFYPAHRANPLVLDEVRFNAGCRSSWVYCGFLRDDIDYHNPATIMETHYRLIGYPLFTIKGGTGVPLVGSHQRMCLPQKRDLCNG</sequence>
<gene>
    <name evidence="1" type="ORF">FisN_11Lh246</name>
</gene>
<accession>A0A1Z5J7M4</accession>
<evidence type="ECO:0000313" key="2">
    <source>
        <dbReference type="Proteomes" id="UP000198406"/>
    </source>
</evidence>
<reference evidence="1 2" key="1">
    <citation type="journal article" date="2015" name="Plant Cell">
        <title>Oil accumulation by the oleaginous diatom Fistulifera solaris as revealed by the genome and transcriptome.</title>
        <authorList>
            <person name="Tanaka T."/>
            <person name="Maeda Y."/>
            <person name="Veluchamy A."/>
            <person name="Tanaka M."/>
            <person name="Abida H."/>
            <person name="Marechal E."/>
            <person name="Bowler C."/>
            <person name="Muto M."/>
            <person name="Sunaga Y."/>
            <person name="Tanaka M."/>
            <person name="Yoshino T."/>
            <person name="Taniguchi T."/>
            <person name="Fukuda Y."/>
            <person name="Nemoto M."/>
            <person name="Matsumoto M."/>
            <person name="Wong P.S."/>
            <person name="Aburatani S."/>
            <person name="Fujibuchi W."/>
        </authorList>
    </citation>
    <scope>NUCLEOTIDE SEQUENCE [LARGE SCALE GENOMIC DNA]</scope>
    <source>
        <strain evidence="1 2">JPCC DA0580</strain>
    </source>
</reference>
<proteinExistence type="predicted"/>
<keyword evidence="2" id="KW-1185">Reference proteome</keyword>
<dbReference type="InParanoid" id="A0A1Z5J7M4"/>
<name>A0A1Z5J7M4_FISSO</name>
<organism evidence="1 2">
    <name type="scientific">Fistulifera solaris</name>
    <name type="common">Oleaginous diatom</name>
    <dbReference type="NCBI Taxonomy" id="1519565"/>
    <lineage>
        <taxon>Eukaryota</taxon>
        <taxon>Sar</taxon>
        <taxon>Stramenopiles</taxon>
        <taxon>Ochrophyta</taxon>
        <taxon>Bacillariophyta</taxon>
        <taxon>Bacillariophyceae</taxon>
        <taxon>Bacillariophycidae</taxon>
        <taxon>Naviculales</taxon>
        <taxon>Naviculaceae</taxon>
        <taxon>Fistulifera</taxon>
    </lineage>
</organism>
<dbReference type="EMBL" id="BDSP01000013">
    <property type="protein sequence ID" value="GAX09781.1"/>
    <property type="molecule type" value="Genomic_DNA"/>
</dbReference>
<dbReference type="Proteomes" id="UP000198406">
    <property type="component" value="Unassembled WGS sequence"/>
</dbReference>